<dbReference type="GO" id="GO:0006261">
    <property type="term" value="P:DNA-templated DNA replication"/>
    <property type="evidence" value="ECO:0007669"/>
    <property type="project" value="TreeGrafter"/>
</dbReference>
<feature type="domain" description="AAA+ ATPase" evidence="4">
    <location>
        <begin position="29"/>
        <end position="166"/>
    </location>
</feature>
<keyword evidence="3" id="KW-0067">ATP-binding</keyword>
<protein>
    <submittedName>
        <fullName evidence="5">Replication factor C, subunit 4</fullName>
    </submittedName>
</protein>
<evidence type="ECO:0000313" key="5">
    <source>
        <dbReference type="EMBL" id="JAP95152.1"/>
    </source>
</evidence>
<dbReference type="GO" id="GO:0006281">
    <property type="term" value="P:DNA repair"/>
    <property type="evidence" value="ECO:0007669"/>
    <property type="project" value="TreeGrafter"/>
</dbReference>
<accession>A0A146KEI9</accession>
<evidence type="ECO:0000256" key="3">
    <source>
        <dbReference type="ARBA" id="ARBA00022840"/>
    </source>
</evidence>
<sequence>EQYRPKAFEEVFHQEHVVQAFRQCLKTAQLPHLLLFGPQGTGKTTLIQALAHQLFGPLFYKDRVHEINASSDRGVQVIRDKVKPLAQRKISQQKPDGYNFPVPQFQIIILEEADALTKDAQAALRRIIEDCSATTRLALLCNYPSQIIAPIVSRCAKYRFSPLPDDLIQQRLMQIASKECIHVEKEQLDYVCDQSNGDMRKAVTIFQMLSSVCPIKQGYKTIQQSTIQDMMAVQGSVTIQNVNQIIQNCQQIEDETKFEQFVIEIIDQNQDSEELCQKIYDQIVKQECPDKLRCKTGQEYQKFGWSLARRCNEQLAVKKFIYGVRMALRYK</sequence>
<dbReference type="GO" id="GO:0005524">
    <property type="term" value="F:ATP binding"/>
    <property type="evidence" value="ECO:0007669"/>
    <property type="project" value="UniProtKB-KW"/>
</dbReference>
<dbReference type="Gene3D" id="1.10.8.60">
    <property type="match status" value="1"/>
</dbReference>
<evidence type="ECO:0000256" key="1">
    <source>
        <dbReference type="ARBA" id="ARBA00022705"/>
    </source>
</evidence>
<name>A0A146KEI9_9EUKA</name>
<dbReference type="EMBL" id="GDID01001454">
    <property type="protein sequence ID" value="JAP95152.1"/>
    <property type="molecule type" value="Transcribed_RNA"/>
</dbReference>
<feature type="non-terminal residue" evidence="5">
    <location>
        <position position="1"/>
    </location>
</feature>
<reference evidence="5" key="1">
    <citation type="submission" date="2015-07" db="EMBL/GenBank/DDBJ databases">
        <title>Adaptation to a free-living lifestyle via gene acquisitions in the diplomonad Trepomonas sp. PC1.</title>
        <authorList>
            <person name="Xu F."/>
            <person name="Jerlstrom-Hultqvist J."/>
            <person name="Kolisko M."/>
            <person name="Simpson A.G.B."/>
            <person name="Roger A.J."/>
            <person name="Svard S.G."/>
            <person name="Andersson J.O."/>
        </authorList>
    </citation>
    <scope>NUCLEOTIDE SEQUENCE</scope>
    <source>
        <strain evidence="5">PC1</strain>
    </source>
</reference>
<dbReference type="AlphaFoldDB" id="A0A146KEI9"/>
<proteinExistence type="predicted"/>
<evidence type="ECO:0000259" key="4">
    <source>
        <dbReference type="SMART" id="SM00382"/>
    </source>
</evidence>
<dbReference type="CDD" id="cd00009">
    <property type="entry name" value="AAA"/>
    <property type="match status" value="1"/>
</dbReference>
<keyword evidence="1" id="KW-0235">DNA replication</keyword>
<dbReference type="GO" id="GO:0005663">
    <property type="term" value="C:DNA replication factor C complex"/>
    <property type="evidence" value="ECO:0007669"/>
    <property type="project" value="TreeGrafter"/>
</dbReference>
<dbReference type="SMART" id="SM00382">
    <property type="entry name" value="AAA"/>
    <property type="match status" value="1"/>
</dbReference>
<dbReference type="InterPro" id="IPR027417">
    <property type="entry name" value="P-loop_NTPase"/>
</dbReference>
<dbReference type="PANTHER" id="PTHR11669">
    <property type="entry name" value="REPLICATION FACTOR C / DNA POLYMERASE III GAMMA-TAU SUBUNIT"/>
    <property type="match status" value="1"/>
</dbReference>
<keyword evidence="2" id="KW-0547">Nucleotide-binding</keyword>
<dbReference type="Gene3D" id="3.40.50.300">
    <property type="entry name" value="P-loop containing nucleotide triphosphate hydrolases"/>
    <property type="match status" value="1"/>
</dbReference>
<evidence type="ECO:0000256" key="2">
    <source>
        <dbReference type="ARBA" id="ARBA00022741"/>
    </source>
</evidence>
<dbReference type="PANTHER" id="PTHR11669:SF20">
    <property type="entry name" value="REPLICATION FACTOR C SUBUNIT 4"/>
    <property type="match status" value="1"/>
</dbReference>
<dbReference type="Pfam" id="PF13177">
    <property type="entry name" value="DNA_pol3_delta2"/>
    <property type="match status" value="1"/>
</dbReference>
<dbReference type="GO" id="GO:0003689">
    <property type="term" value="F:DNA clamp loader activity"/>
    <property type="evidence" value="ECO:0007669"/>
    <property type="project" value="TreeGrafter"/>
</dbReference>
<organism evidence="5">
    <name type="scientific">Trepomonas sp. PC1</name>
    <dbReference type="NCBI Taxonomy" id="1076344"/>
    <lineage>
        <taxon>Eukaryota</taxon>
        <taxon>Metamonada</taxon>
        <taxon>Diplomonadida</taxon>
        <taxon>Hexamitidae</taxon>
        <taxon>Hexamitinae</taxon>
        <taxon>Trepomonas</taxon>
    </lineage>
</organism>
<dbReference type="Pfam" id="PF21960">
    <property type="entry name" value="RCF1-5-like_lid"/>
    <property type="match status" value="1"/>
</dbReference>
<dbReference type="CDD" id="cd18140">
    <property type="entry name" value="HLD_clamp_RFC"/>
    <property type="match status" value="1"/>
</dbReference>
<dbReference type="GO" id="GO:0005634">
    <property type="term" value="C:nucleus"/>
    <property type="evidence" value="ECO:0007669"/>
    <property type="project" value="TreeGrafter"/>
</dbReference>
<gene>
    <name evidence="5" type="ORF">TPC1_11948</name>
</gene>
<dbReference type="InterPro" id="IPR047854">
    <property type="entry name" value="RFC_lid"/>
</dbReference>
<dbReference type="GO" id="GO:0016887">
    <property type="term" value="F:ATP hydrolysis activity"/>
    <property type="evidence" value="ECO:0007669"/>
    <property type="project" value="InterPro"/>
</dbReference>
<dbReference type="SUPFAM" id="SSF52540">
    <property type="entry name" value="P-loop containing nucleoside triphosphate hydrolases"/>
    <property type="match status" value="1"/>
</dbReference>
<dbReference type="InterPro" id="IPR003593">
    <property type="entry name" value="AAA+_ATPase"/>
</dbReference>
<dbReference type="InterPro" id="IPR050238">
    <property type="entry name" value="DNA_Rep/Repair_Clamp_Loader"/>
</dbReference>